<sequence length="227" mass="25208">MEPVSLLYTHPDFYVIHKPAGVTMHDSKAGIIARTLPLVSDDALYLCHRLDDGTSGCLLLARHAAAAAYLGKLFATHRIQKFYVALATGKPKKKQGTISGDMKNRRQGQHILLSSTQHPAVTQFFSQAIAPGLRAFVVKPLTGKTHQIRVALKSLGTAILGDVLYKGTAAERMYLHAWQLQFTYRNELICVSCPPSSEFMHQPGFMPWLAQIDAVEKLNWPGYQLPR</sequence>
<dbReference type="PANTHER" id="PTHR21600">
    <property type="entry name" value="MITOCHONDRIAL RNA PSEUDOURIDINE SYNTHASE"/>
    <property type="match status" value="1"/>
</dbReference>
<dbReference type="InterPro" id="IPR050188">
    <property type="entry name" value="RluA_PseudoU_synthase"/>
</dbReference>
<reference evidence="3 4" key="1">
    <citation type="submission" date="2018-08" db="EMBL/GenBank/DDBJ databases">
        <title>Salinimonas sediminis sp. nov., a piezophilic bacterium isolated from a deep-sea sediment sample from the New Britain Trench.</title>
        <authorList>
            <person name="Cao J."/>
        </authorList>
    </citation>
    <scope>NUCLEOTIDE SEQUENCE [LARGE SCALE GENOMIC DNA]</scope>
    <source>
        <strain evidence="3 4">N102</strain>
    </source>
</reference>
<dbReference type="RefSeq" id="WP_117315847.1">
    <property type="nucleotide sequence ID" value="NZ_CP031769.1"/>
</dbReference>
<keyword evidence="4" id="KW-1185">Reference proteome</keyword>
<dbReference type="NCBIfam" id="TIGR01621">
    <property type="entry name" value="RluA-like"/>
    <property type="match status" value="1"/>
</dbReference>
<dbReference type="GO" id="GO:0009982">
    <property type="term" value="F:pseudouridine synthase activity"/>
    <property type="evidence" value="ECO:0007669"/>
    <property type="project" value="InterPro"/>
</dbReference>
<evidence type="ECO:0000256" key="1">
    <source>
        <dbReference type="ARBA" id="ARBA00010876"/>
    </source>
</evidence>
<dbReference type="GO" id="GO:0003723">
    <property type="term" value="F:RNA binding"/>
    <property type="evidence" value="ECO:0007669"/>
    <property type="project" value="InterPro"/>
</dbReference>
<dbReference type="OrthoDB" id="9807829at2"/>
<feature type="domain" description="Pseudouridine synthase RsuA/RluA-like" evidence="2">
    <location>
        <begin position="12"/>
        <end position="153"/>
    </location>
</feature>
<dbReference type="PANTHER" id="PTHR21600:SF87">
    <property type="entry name" value="RNA PSEUDOURIDYLATE SYNTHASE DOMAIN-CONTAINING PROTEIN 1"/>
    <property type="match status" value="1"/>
</dbReference>
<dbReference type="Proteomes" id="UP000262073">
    <property type="component" value="Chromosome"/>
</dbReference>
<dbReference type="Pfam" id="PF00849">
    <property type="entry name" value="PseudoU_synth_2"/>
    <property type="match status" value="1"/>
</dbReference>
<dbReference type="SUPFAM" id="SSF55120">
    <property type="entry name" value="Pseudouridine synthase"/>
    <property type="match status" value="1"/>
</dbReference>
<dbReference type="GO" id="GO:0140098">
    <property type="term" value="F:catalytic activity, acting on RNA"/>
    <property type="evidence" value="ECO:0007669"/>
    <property type="project" value="UniProtKB-ARBA"/>
</dbReference>
<organism evidence="3 4">
    <name type="scientific">Salinimonas sediminis</name>
    <dbReference type="NCBI Taxonomy" id="2303538"/>
    <lineage>
        <taxon>Bacteria</taxon>
        <taxon>Pseudomonadati</taxon>
        <taxon>Pseudomonadota</taxon>
        <taxon>Gammaproteobacteria</taxon>
        <taxon>Alteromonadales</taxon>
        <taxon>Alteromonadaceae</taxon>
        <taxon>Alteromonas/Salinimonas group</taxon>
        <taxon>Salinimonas</taxon>
    </lineage>
</organism>
<dbReference type="GO" id="GO:0000455">
    <property type="term" value="P:enzyme-directed rRNA pseudouridine synthesis"/>
    <property type="evidence" value="ECO:0007669"/>
    <property type="project" value="TreeGrafter"/>
</dbReference>
<dbReference type="Gene3D" id="3.30.2350.10">
    <property type="entry name" value="Pseudouridine synthase"/>
    <property type="match status" value="1"/>
</dbReference>
<name>A0A346NJY7_9ALTE</name>
<dbReference type="InterPro" id="IPR006224">
    <property type="entry name" value="PsdUridine_synth_RluA-like_CS"/>
</dbReference>
<dbReference type="AlphaFoldDB" id="A0A346NJY7"/>
<dbReference type="InterPro" id="IPR020103">
    <property type="entry name" value="PsdUridine_synth_cat_dom_sf"/>
</dbReference>
<evidence type="ECO:0000313" key="3">
    <source>
        <dbReference type="EMBL" id="AXR05844.1"/>
    </source>
</evidence>
<gene>
    <name evidence="3" type="ORF">D0Y50_05300</name>
</gene>
<accession>A0A346NJY7</accession>
<dbReference type="KEGG" id="salm:D0Y50_05300"/>
<dbReference type="CDD" id="cd02869">
    <property type="entry name" value="PseudoU_synth_RluA_like"/>
    <property type="match status" value="1"/>
</dbReference>
<dbReference type="PROSITE" id="PS01129">
    <property type="entry name" value="PSI_RLU"/>
    <property type="match status" value="1"/>
</dbReference>
<dbReference type="InterPro" id="IPR006145">
    <property type="entry name" value="PsdUridine_synth_RsuA/RluA"/>
</dbReference>
<evidence type="ECO:0000259" key="2">
    <source>
        <dbReference type="Pfam" id="PF00849"/>
    </source>
</evidence>
<dbReference type="InterPro" id="IPR006508">
    <property type="entry name" value="PsdUridine_synth_RluA-like"/>
</dbReference>
<proteinExistence type="inferred from homology"/>
<comment type="similarity">
    <text evidence="1">Belongs to the pseudouridine synthase RluA family.</text>
</comment>
<protein>
    <submittedName>
        <fullName evidence="3">TIGR01621 family pseudouridine synthase</fullName>
    </submittedName>
</protein>
<evidence type="ECO:0000313" key="4">
    <source>
        <dbReference type="Proteomes" id="UP000262073"/>
    </source>
</evidence>
<dbReference type="EMBL" id="CP031769">
    <property type="protein sequence ID" value="AXR05844.1"/>
    <property type="molecule type" value="Genomic_DNA"/>
</dbReference>